<keyword evidence="5" id="KW-1185">Reference proteome</keyword>
<dbReference type="InterPro" id="IPR036388">
    <property type="entry name" value="WH-like_DNA-bd_sf"/>
</dbReference>
<name>A0A974NRR2_PERPY</name>
<evidence type="ECO:0000313" key="4">
    <source>
        <dbReference type="EMBL" id="QQT02588.1"/>
    </source>
</evidence>
<organism evidence="4 5">
    <name type="scientific">Peribacillus psychrosaccharolyticus</name>
    <name type="common">Bacillus psychrosaccharolyticus</name>
    <dbReference type="NCBI Taxonomy" id="1407"/>
    <lineage>
        <taxon>Bacteria</taxon>
        <taxon>Bacillati</taxon>
        <taxon>Bacillota</taxon>
        <taxon>Bacilli</taxon>
        <taxon>Bacillales</taxon>
        <taxon>Bacillaceae</taxon>
        <taxon>Peribacillus</taxon>
    </lineage>
</organism>
<dbReference type="InterPro" id="IPR015797">
    <property type="entry name" value="NUDIX_hydrolase-like_dom_sf"/>
</dbReference>
<evidence type="ECO:0000256" key="2">
    <source>
        <dbReference type="ARBA" id="ARBA00022801"/>
    </source>
</evidence>
<gene>
    <name evidence="4" type="ORF">I6J18_08220</name>
</gene>
<dbReference type="PANTHER" id="PTHR43736">
    <property type="entry name" value="ADP-RIBOSE PYROPHOSPHATASE"/>
    <property type="match status" value="1"/>
</dbReference>
<dbReference type="PANTHER" id="PTHR43736:SF1">
    <property type="entry name" value="DIHYDRONEOPTERIN TRIPHOSPHATE DIPHOSPHATASE"/>
    <property type="match status" value="1"/>
</dbReference>
<dbReference type="GO" id="GO:0016787">
    <property type="term" value="F:hydrolase activity"/>
    <property type="evidence" value="ECO:0007669"/>
    <property type="project" value="UniProtKB-KW"/>
</dbReference>
<dbReference type="AlphaFoldDB" id="A0A974NRR2"/>
<feature type="domain" description="Nudix hydrolase" evidence="3">
    <location>
        <begin position="20"/>
        <end position="165"/>
    </location>
</feature>
<dbReference type="InterPro" id="IPR000086">
    <property type="entry name" value="NUDIX_hydrolase_dom"/>
</dbReference>
<comment type="similarity">
    <text evidence="1">Belongs to the Nudix hydrolase family.</text>
</comment>
<reference evidence="4 5" key="1">
    <citation type="submission" date="2021-01" db="EMBL/GenBank/DDBJ databases">
        <title>FDA dAtabase for Regulatory Grade micrObial Sequences (FDA-ARGOS): Supporting development and validation of Infectious Disease Dx tests.</title>
        <authorList>
            <person name="Nelson B."/>
            <person name="Plummer A."/>
            <person name="Tallon L."/>
            <person name="Sadzewicz L."/>
            <person name="Zhao X."/>
            <person name="Boylan J."/>
            <person name="Ott S."/>
            <person name="Bowen H."/>
            <person name="Vavikolanu K."/>
            <person name="Mehta A."/>
            <person name="Aluvathingal J."/>
            <person name="Nadendla S."/>
            <person name="Myers T."/>
            <person name="Yan Y."/>
            <person name="Sichtig H."/>
        </authorList>
    </citation>
    <scope>NUCLEOTIDE SEQUENCE [LARGE SCALE GENOMIC DNA]</scope>
    <source>
        <strain evidence="4 5">FDAARGOS_1161</strain>
    </source>
</reference>
<dbReference type="Gene3D" id="3.90.79.10">
    <property type="entry name" value="Nucleoside Triphosphate Pyrophosphohydrolase"/>
    <property type="match status" value="1"/>
</dbReference>
<evidence type="ECO:0000259" key="3">
    <source>
        <dbReference type="PROSITE" id="PS51462"/>
    </source>
</evidence>
<dbReference type="SUPFAM" id="SSF55811">
    <property type="entry name" value="Nudix"/>
    <property type="match status" value="1"/>
</dbReference>
<dbReference type="InterPro" id="IPR020084">
    <property type="entry name" value="NUDIX_hydrolase_CS"/>
</dbReference>
<sequence length="260" mass="29745">MDPKEALKEYDVKKYRTPDGYTSDIAIFTITHDEAAVYGRSLRILLIKRARSNVDGSPNIEGGKWALPGGFIDPQETAIEAAARELAEETDIRGLHLKHFGVYDREGRDPRGWMITNAHYAVVPEHLLENRKAGDDAADVKVLEVMDALNQELAFDHRYIIEDALAQIRLDMVQTTLAKEFLPEEFTLSELRNVILCTAGDIVNEVVKSEPFFWRKAPKFPFLEAVLNKDNSHKTTQRNSKFKTKLYRFTDYIPIKSIYK</sequence>
<evidence type="ECO:0000313" key="5">
    <source>
        <dbReference type="Proteomes" id="UP000595254"/>
    </source>
</evidence>
<dbReference type="Pfam" id="PF00293">
    <property type="entry name" value="NUDIX"/>
    <property type="match status" value="1"/>
</dbReference>
<dbReference type="KEGG" id="ppsr:I6J18_08220"/>
<protein>
    <submittedName>
        <fullName evidence="4">NUDIX hydrolase</fullName>
    </submittedName>
</protein>
<dbReference type="EMBL" id="CP068053">
    <property type="protein sequence ID" value="QQT02588.1"/>
    <property type="molecule type" value="Genomic_DNA"/>
</dbReference>
<dbReference type="Gene3D" id="1.10.10.10">
    <property type="entry name" value="Winged helix-like DNA-binding domain superfamily/Winged helix DNA-binding domain"/>
    <property type="match status" value="1"/>
</dbReference>
<proteinExistence type="inferred from homology"/>
<dbReference type="CDD" id="cd18873">
    <property type="entry name" value="NUDIX_NadM_like"/>
    <property type="match status" value="1"/>
</dbReference>
<accession>A0A974NRR2</accession>
<dbReference type="PROSITE" id="PS00893">
    <property type="entry name" value="NUDIX_BOX"/>
    <property type="match status" value="1"/>
</dbReference>
<keyword evidence="2 4" id="KW-0378">Hydrolase</keyword>
<dbReference type="Proteomes" id="UP000595254">
    <property type="component" value="Chromosome"/>
</dbReference>
<dbReference type="PROSITE" id="PS51462">
    <property type="entry name" value="NUDIX"/>
    <property type="match status" value="1"/>
</dbReference>
<evidence type="ECO:0000256" key="1">
    <source>
        <dbReference type="ARBA" id="ARBA00005582"/>
    </source>
</evidence>